<feature type="domain" description="HTH tetR-type" evidence="6">
    <location>
        <begin position="7"/>
        <end position="67"/>
    </location>
</feature>
<dbReference type="InterPro" id="IPR009057">
    <property type="entry name" value="Homeodomain-like_sf"/>
</dbReference>
<dbReference type="SUPFAM" id="SSF46689">
    <property type="entry name" value="Homeodomain-like"/>
    <property type="match status" value="1"/>
</dbReference>
<keyword evidence="3 5" id="KW-0238">DNA-binding</keyword>
<dbReference type="PANTHER" id="PTHR30055:SF226">
    <property type="entry name" value="HTH-TYPE TRANSCRIPTIONAL REGULATOR PKSA"/>
    <property type="match status" value="1"/>
</dbReference>
<name>A0ABD6FHQ9_9PSEU</name>
<organism evidence="7 8">
    <name type="scientific">Thermocrispum agreste</name>
    <dbReference type="NCBI Taxonomy" id="37925"/>
    <lineage>
        <taxon>Bacteria</taxon>
        <taxon>Bacillati</taxon>
        <taxon>Actinomycetota</taxon>
        <taxon>Actinomycetes</taxon>
        <taxon>Pseudonocardiales</taxon>
        <taxon>Pseudonocardiaceae</taxon>
        <taxon>Thermocrispum</taxon>
    </lineage>
</organism>
<evidence type="ECO:0000256" key="2">
    <source>
        <dbReference type="ARBA" id="ARBA00023015"/>
    </source>
</evidence>
<proteinExistence type="predicted"/>
<evidence type="ECO:0000256" key="1">
    <source>
        <dbReference type="ARBA" id="ARBA00022491"/>
    </source>
</evidence>
<evidence type="ECO:0000256" key="4">
    <source>
        <dbReference type="ARBA" id="ARBA00023163"/>
    </source>
</evidence>
<reference evidence="7 8" key="1">
    <citation type="journal article" date="2021" name="BMC Genomics">
        <title>Genome-resolved metagenome and metatranscriptome analyses of thermophilic composting reveal key bacterial players and their metabolic interactions.</title>
        <authorList>
            <person name="Braga L.P.P."/>
            <person name="Pereira R.V."/>
            <person name="Martins L.F."/>
            <person name="Moura L.M.S."/>
            <person name="Sanchez F.B."/>
            <person name="Patane J.S.L."/>
            <person name="da Silva A.M."/>
            <person name="Setubal J.C."/>
        </authorList>
    </citation>
    <scope>NUCLEOTIDE SEQUENCE [LARGE SCALE GENOMIC DNA]</scope>
    <source>
        <strain evidence="7">ZC4RG45</strain>
    </source>
</reference>
<dbReference type="InterPro" id="IPR001647">
    <property type="entry name" value="HTH_TetR"/>
</dbReference>
<evidence type="ECO:0000256" key="3">
    <source>
        <dbReference type="ARBA" id="ARBA00023125"/>
    </source>
</evidence>
<dbReference type="SUPFAM" id="SSF48498">
    <property type="entry name" value="Tetracyclin repressor-like, C-terminal domain"/>
    <property type="match status" value="1"/>
</dbReference>
<keyword evidence="4" id="KW-0804">Transcription</keyword>
<dbReference type="InterPro" id="IPR036271">
    <property type="entry name" value="Tet_transcr_reg_TetR-rel_C_sf"/>
</dbReference>
<evidence type="ECO:0000259" key="6">
    <source>
        <dbReference type="PROSITE" id="PS50977"/>
    </source>
</evidence>
<evidence type="ECO:0000256" key="5">
    <source>
        <dbReference type="PROSITE-ProRule" id="PRU00335"/>
    </source>
</evidence>
<keyword evidence="2" id="KW-0805">Transcription regulation</keyword>
<dbReference type="GO" id="GO:0006355">
    <property type="term" value="P:regulation of DNA-templated transcription"/>
    <property type="evidence" value="ECO:0007669"/>
    <property type="project" value="UniProtKB-ARBA"/>
</dbReference>
<dbReference type="AlphaFoldDB" id="A0ABD6FHQ9"/>
<dbReference type="InterPro" id="IPR050109">
    <property type="entry name" value="HTH-type_TetR-like_transc_reg"/>
</dbReference>
<keyword evidence="1" id="KW-0678">Repressor</keyword>
<dbReference type="EMBL" id="QGUI02000154">
    <property type="protein sequence ID" value="MFO7193003.1"/>
    <property type="molecule type" value="Genomic_DNA"/>
</dbReference>
<gene>
    <name evidence="7" type="ORF">DIU77_012235</name>
</gene>
<evidence type="ECO:0000313" key="7">
    <source>
        <dbReference type="EMBL" id="MFO7193003.1"/>
    </source>
</evidence>
<sequence length="203" mass="23120">MSRVPVDVRRRDLVDAAITVMARDGVAKATTRAIVNEAGVHLGLFHYCFKSKEDMLLQVIETLHERHLRAVLDSVDPRAGFEDMVRAGIREYWDRVERFPTEYQLSYELTQYALRNPALARVARRQYELHLEYARAFLTAVAQAAGVRWRVPLDVLARKVQSAVDGVTLAWIVDRDTEATLAVLDLYVEQLVALAEQNVTQRA</sequence>
<dbReference type="GO" id="GO:0003677">
    <property type="term" value="F:DNA binding"/>
    <property type="evidence" value="ECO:0007669"/>
    <property type="project" value="UniProtKB-UniRule"/>
</dbReference>
<dbReference type="InterPro" id="IPR039538">
    <property type="entry name" value="BetI_C"/>
</dbReference>
<dbReference type="Pfam" id="PF13977">
    <property type="entry name" value="TetR_C_6"/>
    <property type="match status" value="1"/>
</dbReference>
<protein>
    <submittedName>
        <fullName evidence="7">TetR/AcrR family transcriptional regulator</fullName>
    </submittedName>
</protein>
<feature type="DNA-binding region" description="H-T-H motif" evidence="5">
    <location>
        <begin position="30"/>
        <end position="49"/>
    </location>
</feature>
<dbReference type="Gene3D" id="1.10.357.10">
    <property type="entry name" value="Tetracycline Repressor, domain 2"/>
    <property type="match status" value="1"/>
</dbReference>
<comment type="caution">
    <text evidence="7">The sequence shown here is derived from an EMBL/GenBank/DDBJ whole genome shotgun (WGS) entry which is preliminary data.</text>
</comment>
<dbReference type="Proteomes" id="UP000249324">
    <property type="component" value="Unassembled WGS sequence"/>
</dbReference>
<evidence type="ECO:0000313" key="8">
    <source>
        <dbReference type="Proteomes" id="UP000249324"/>
    </source>
</evidence>
<dbReference type="PANTHER" id="PTHR30055">
    <property type="entry name" value="HTH-TYPE TRANSCRIPTIONAL REGULATOR RUTR"/>
    <property type="match status" value="1"/>
</dbReference>
<dbReference type="PROSITE" id="PS50977">
    <property type="entry name" value="HTH_TETR_2"/>
    <property type="match status" value="1"/>
</dbReference>
<dbReference type="Pfam" id="PF00440">
    <property type="entry name" value="TetR_N"/>
    <property type="match status" value="1"/>
</dbReference>
<accession>A0ABD6FHQ9</accession>